<dbReference type="EMBL" id="JASNQZ010000015">
    <property type="protein sequence ID" value="KAL0946102.1"/>
    <property type="molecule type" value="Genomic_DNA"/>
</dbReference>
<dbReference type="InterPro" id="IPR011935">
    <property type="entry name" value="CHP02231"/>
</dbReference>
<comment type="caution">
    <text evidence="3">The sequence shown here is derived from an EMBL/GenBank/DDBJ whole genome shotgun (WGS) entry which is preliminary data.</text>
</comment>
<sequence length="260" mass="28234">MSGLTGNYHPALGYHDQDARPKFEVNTIDLVSVESSKITSVSLYSGRAEITRLYNLNVPTGQNPVKISGLPNVLDSSSLRVEGRGAATIHGVAIASTPVPPVASTSDALVSLEHKKARLNKALARCQKSIASLETFVGSVSSVKVNVQDLGSVVEKYEAEGEKLDDRLLELAQLLKDVDKDITAEKARLRGSSHRNQELGQTATISVFVQTGGDIELVLIYAVRRANWSATYDIRVDMQTKEKPVMLIYKAAIWQTTGEV</sequence>
<feature type="domain" description="DUF4140" evidence="2">
    <location>
        <begin position="41"/>
        <end position="135"/>
    </location>
</feature>
<evidence type="ECO:0000259" key="1">
    <source>
        <dbReference type="Pfam" id="PF13598"/>
    </source>
</evidence>
<feature type="domain" description="DUF4139" evidence="1">
    <location>
        <begin position="219"/>
        <end position="259"/>
    </location>
</feature>
<dbReference type="InterPro" id="IPR037291">
    <property type="entry name" value="DUF4139"/>
</dbReference>
<dbReference type="Pfam" id="PF13598">
    <property type="entry name" value="DUF4139"/>
    <property type="match status" value="1"/>
</dbReference>
<evidence type="ECO:0000259" key="2">
    <source>
        <dbReference type="Pfam" id="PF13600"/>
    </source>
</evidence>
<dbReference type="Pfam" id="PF13600">
    <property type="entry name" value="DUF4140"/>
    <property type="match status" value="1"/>
</dbReference>
<reference evidence="4" key="1">
    <citation type="submission" date="2024-06" db="EMBL/GenBank/DDBJ databases">
        <title>Multi-omics analyses provide insights into the biosynthesis of the anticancer antibiotic pleurotin in Hohenbuehelia grisea.</title>
        <authorList>
            <person name="Weaver J.A."/>
            <person name="Alberti F."/>
        </authorList>
    </citation>
    <scope>NUCLEOTIDE SEQUENCE [LARGE SCALE GENOMIC DNA]</scope>
    <source>
        <strain evidence="4">T-177</strain>
    </source>
</reference>
<name>A0ABR3IS41_9AGAR</name>
<organism evidence="3 4">
    <name type="scientific">Hohenbuehelia grisea</name>
    <dbReference type="NCBI Taxonomy" id="104357"/>
    <lineage>
        <taxon>Eukaryota</taxon>
        <taxon>Fungi</taxon>
        <taxon>Dikarya</taxon>
        <taxon>Basidiomycota</taxon>
        <taxon>Agaricomycotina</taxon>
        <taxon>Agaricomycetes</taxon>
        <taxon>Agaricomycetidae</taxon>
        <taxon>Agaricales</taxon>
        <taxon>Pleurotineae</taxon>
        <taxon>Pleurotaceae</taxon>
        <taxon>Hohenbuehelia</taxon>
    </lineage>
</organism>
<dbReference type="PANTHER" id="PTHR31005:SF8">
    <property type="entry name" value="DUF4139 DOMAIN-CONTAINING PROTEIN"/>
    <property type="match status" value="1"/>
</dbReference>
<protein>
    <recommendedName>
        <fullName evidence="5">DUF4140 domain-containing protein</fullName>
    </recommendedName>
</protein>
<dbReference type="InterPro" id="IPR025554">
    <property type="entry name" value="DUF4140"/>
</dbReference>
<keyword evidence="4" id="KW-1185">Reference proteome</keyword>
<evidence type="ECO:0008006" key="5">
    <source>
        <dbReference type="Google" id="ProtNLM"/>
    </source>
</evidence>
<dbReference type="Proteomes" id="UP001556367">
    <property type="component" value="Unassembled WGS sequence"/>
</dbReference>
<evidence type="ECO:0000313" key="3">
    <source>
        <dbReference type="EMBL" id="KAL0946102.1"/>
    </source>
</evidence>
<gene>
    <name evidence="3" type="ORF">HGRIS_012367</name>
</gene>
<proteinExistence type="predicted"/>
<dbReference type="PANTHER" id="PTHR31005">
    <property type="entry name" value="DUF4139 DOMAIN-CONTAINING PROTEIN"/>
    <property type="match status" value="1"/>
</dbReference>
<evidence type="ECO:0000313" key="4">
    <source>
        <dbReference type="Proteomes" id="UP001556367"/>
    </source>
</evidence>
<accession>A0ABR3IS41</accession>